<dbReference type="CDD" id="cd06260">
    <property type="entry name" value="DUF820-like"/>
    <property type="match status" value="1"/>
</dbReference>
<organism evidence="2">
    <name type="scientific">uncultured Cytophagales bacterium</name>
    <dbReference type="NCBI Taxonomy" id="158755"/>
    <lineage>
        <taxon>Bacteria</taxon>
        <taxon>Pseudomonadati</taxon>
        <taxon>Bacteroidota</taxon>
        <taxon>Sphingobacteriia</taxon>
        <taxon>Sphingobacteriales</taxon>
        <taxon>environmental samples</taxon>
    </lineage>
</organism>
<dbReference type="Pfam" id="PF05685">
    <property type="entry name" value="Uma2"/>
    <property type="match status" value="1"/>
</dbReference>
<proteinExistence type="predicted"/>
<dbReference type="AlphaFoldDB" id="A0A6J4LAF5"/>
<name>A0A6J4LAF5_9SPHI</name>
<feature type="domain" description="Putative restriction endonuclease" evidence="1">
    <location>
        <begin position="12"/>
        <end position="162"/>
    </location>
</feature>
<dbReference type="Gene3D" id="3.90.1570.10">
    <property type="entry name" value="tt1808, chain A"/>
    <property type="match status" value="1"/>
</dbReference>
<evidence type="ECO:0000313" key="2">
    <source>
        <dbReference type="EMBL" id="CAA9326520.1"/>
    </source>
</evidence>
<protein>
    <recommendedName>
        <fullName evidence="1">Putative restriction endonuclease domain-containing protein</fullName>
    </recommendedName>
</protein>
<dbReference type="EMBL" id="CADCTQ010000600">
    <property type="protein sequence ID" value="CAA9326520.1"/>
    <property type="molecule type" value="Genomic_DNA"/>
</dbReference>
<dbReference type="SUPFAM" id="SSF52980">
    <property type="entry name" value="Restriction endonuclease-like"/>
    <property type="match status" value="1"/>
</dbReference>
<dbReference type="InterPro" id="IPR012296">
    <property type="entry name" value="Nuclease_put_TT1808"/>
</dbReference>
<reference evidence="2" key="1">
    <citation type="submission" date="2020-02" db="EMBL/GenBank/DDBJ databases">
        <authorList>
            <person name="Meier V. D."/>
        </authorList>
    </citation>
    <scope>NUCLEOTIDE SEQUENCE</scope>
    <source>
        <strain evidence="2">AVDCRST_MAG56</strain>
    </source>
</reference>
<gene>
    <name evidence="2" type="ORF">AVDCRST_MAG56-7206</name>
</gene>
<dbReference type="InterPro" id="IPR011335">
    <property type="entry name" value="Restrct_endonuc-II-like"/>
</dbReference>
<sequence length="190" mass="21232">MAAPVQTKVTPEAYLELERKALHKSEYRHGEIVAMSGASLAHNIIVANLIIALGNCLRKSGCLVLPSDMKVYAPECESYYYPDVTVVCGKVEFHESHKDYFLNPSVIIEVLSPGTEAYDRGEKFKCYRTIPALQEYVLVSPGQVLVERYRKESPNHWDLVFAGDKEASIGIGTCQVRLADVYENVDFTLA</sequence>
<dbReference type="PANTHER" id="PTHR36558">
    <property type="entry name" value="GLR1098 PROTEIN"/>
    <property type="match status" value="1"/>
</dbReference>
<dbReference type="InterPro" id="IPR008538">
    <property type="entry name" value="Uma2"/>
</dbReference>
<dbReference type="PANTHER" id="PTHR36558:SF1">
    <property type="entry name" value="RESTRICTION ENDONUCLEASE DOMAIN-CONTAINING PROTEIN-RELATED"/>
    <property type="match status" value="1"/>
</dbReference>
<accession>A0A6J4LAF5</accession>
<evidence type="ECO:0000259" key="1">
    <source>
        <dbReference type="Pfam" id="PF05685"/>
    </source>
</evidence>